<evidence type="ECO:0000256" key="2">
    <source>
        <dbReference type="ARBA" id="ARBA00022472"/>
    </source>
</evidence>
<dbReference type="SMART" id="SM00733">
    <property type="entry name" value="Mterf"/>
    <property type="match status" value="2"/>
</dbReference>
<dbReference type="PANTHER" id="PTHR13068">
    <property type="entry name" value="CGI-12 PROTEIN-RELATED"/>
    <property type="match status" value="1"/>
</dbReference>
<keyword evidence="2" id="KW-0806">Transcription termination</keyword>
<evidence type="ECO:0000256" key="1">
    <source>
        <dbReference type="ARBA" id="ARBA00007692"/>
    </source>
</evidence>
<evidence type="ECO:0000313" key="5">
    <source>
        <dbReference type="Proteomes" id="UP000655225"/>
    </source>
</evidence>
<keyword evidence="2" id="KW-0804">Transcription</keyword>
<accession>A0A835DCU4</accession>
<dbReference type="GO" id="GO:0006353">
    <property type="term" value="P:DNA-templated transcription termination"/>
    <property type="evidence" value="ECO:0007669"/>
    <property type="project" value="UniProtKB-KW"/>
</dbReference>
<sequence>MFRFLYGNPNHLRWKWNDSTTHFYFLKISSLKSISHISKSKIQESILTVDYLVNSCGLSQESALKAAQRIHIKTLTKPDFVLKLFQNYGFTNTHIAKLISKYPPILLADPNKHLKPKIEFFRNNGIPDPILAKMLSVDPQRS</sequence>
<protein>
    <submittedName>
        <fullName evidence="4">Uncharacterized protein</fullName>
    </submittedName>
</protein>
<organism evidence="4 5">
    <name type="scientific">Tetracentron sinense</name>
    <name type="common">Spur-leaf</name>
    <dbReference type="NCBI Taxonomy" id="13715"/>
    <lineage>
        <taxon>Eukaryota</taxon>
        <taxon>Viridiplantae</taxon>
        <taxon>Streptophyta</taxon>
        <taxon>Embryophyta</taxon>
        <taxon>Tracheophyta</taxon>
        <taxon>Spermatophyta</taxon>
        <taxon>Magnoliopsida</taxon>
        <taxon>Trochodendrales</taxon>
        <taxon>Trochodendraceae</taxon>
        <taxon>Tetracentron</taxon>
    </lineage>
</organism>
<dbReference type="Gene3D" id="1.25.70.10">
    <property type="entry name" value="Transcription termination factor 3, mitochondrial"/>
    <property type="match status" value="1"/>
</dbReference>
<name>A0A835DCU4_TETSI</name>
<dbReference type="InterPro" id="IPR038538">
    <property type="entry name" value="MTERF_sf"/>
</dbReference>
<dbReference type="GO" id="GO:0003676">
    <property type="term" value="F:nucleic acid binding"/>
    <property type="evidence" value="ECO:0007669"/>
    <property type="project" value="InterPro"/>
</dbReference>
<comment type="similarity">
    <text evidence="1">Belongs to the mTERF family.</text>
</comment>
<dbReference type="InterPro" id="IPR003690">
    <property type="entry name" value="MTERF"/>
</dbReference>
<evidence type="ECO:0000313" key="4">
    <source>
        <dbReference type="EMBL" id="KAF8395569.1"/>
    </source>
</evidence>
<dbReference type="EMBL" id="JABCRI010000013">
    <property type="protein sequence ID" value="KAF8395569.1"/>
    <property type="molecule type" value="Genomic_DNA"/>
</dbReference>
<dbReference type="PANTHER" id="PTHR13068:SF236">
    <property type="entry name" value="OS02G0749800 PROTEIN"/>
    <property type="match status" value="1"/>
</dbReference>
<gene>
    <name evidence="4" type="ORF">HHK36_019519</name>
</gene>
<keyword evidence="5" id="KW-1185">Reference proteome</keyword>
<proteinExistence type="inferred from homology"/>
<keyword evidence="3" id="KW-0809">Transit peptide</keyword>
<comment type="caution">
    <text evidence="4">The sequence shown here is derived from an EMBL/GenBank/DDBJ whole genome shotgun (WGS) entry which is preliminary data.</text>
</comment>
<dbReference type="OrthoDB" id="637682at2759"/>
<dbReference type="AlphaFoldDB" id="A0A835DCU4"/>
<evidence type="ECO:0000256" key="3">
    <source>
        <dbReference type="ARBA" id="ARBA00022946"/>
    </source>
</evidence>
<keyword evidence="2" id="KW-0805">Transcription regulation</keyword>
<dbReference type="OMA" id="WKWNDST"/>
<reference evidence="4 5" key="1">
    <citation type="submission" date="2020-04" db="EMBL/GenBank/DDBJ databases">
        <title>Plant Genome Project.</title>
        <authorList>
            <person name="Zhang R.-G."/>
        </authorList>
    </citation>
    <scope>NUCLEOTIDE SEQUENCE [LARGE SCALE GENOMIC DNA]</scope>
    <source>
        <strain evidence="4">YNK0</strain>
        <tissue evidence="4">Leaf</tissue>
    </source>
</reference>
<dbReference type="Proteomes" id="UP000655225">
    <property type="component" value="Unassembled WGS sequence"/>
</dbReference>
<dbReference type="Pfam" id="PF02536">
    <property type="entry name" value="mTERF"/>
    <property type="match status" value="1"/>
</dbReference>